<reference evidence="10" key="1">
    <citation type="journal article" date="2017" name="Genome Biol.">
        <title>Comparative genomics reveals high biological diversity and specific adaptations in the industrially and medically important fungal genus Aspergillus.</title>
        <authorList>
            <person name="de Vries R.P."/>
            <person name="Riley R."/>
            <person name="Wiebenga A."/>
            <person name="Aguilar-Osorio G."/>
            <person name="Amillis S."/>
            <person name="Uchima C.A."/>
            <person name="Anderluh G."/>
            <person name="Asadollahi M."/>
            <person name="Askin M."/>
            <person name="Barry K."/>
            <person name="Battaglia E."/>
            <person name="Bayram O."/>
            <person name="Benocci T."/>
            <person name="Braus-Stromeyer S.A."/>
            <person name="Caldana C."/>
            <person name="Canovas D."/>
            <person name="Cerqueira G.C."/>
            <person name="Chen F."/>
            <person name="Chen W."/>
            <person name="Choi C."/>
            <person name="Clum A."/>
            <person name="Dos Santos R.A."/>
            <person name="Damasio A.R."/>
            <person name="Diallinas G."/>
            <person name="Emri T."/>
            <person name="Fekete E."/>
            <person name="Flipphi M."/>
            <person name="Freyberg S."/>
            <person name="Gallo A."/>
            <person name="Gournas C."/>
            <person name="Habgood R."/>
            <person name="Hainaut M."/>
            <person name="Harispe M.L."/>
            <person name="Henrissat B."/>
            <person name="Hilden K.S."/>
            <person name="Hope R."/>
            <person name="Hossain A."/>
            <person name="Karabika E."/>
            <person name="Karaffa L."/>
            <person name="Karanyi Z."/>
            <person name="Krasevec N."/>
            <person name="Kuo A."/>
            <person name="Kusch H."/>
            <person name="LaButti K."/>
            <person name="Lagendijk E.L."/>
            <person name="Lapidus A."/>
            <person name="Levasseur A."/>
            <person name="Lindquist E."/>
            <person name="Lipzen A."/>
            <person name="Logrieco A.F."/>
            <person name="MacCabe A."/>
            <person name="Maekelae M.R."/>
            <person name="Malavazi I."/>
            <person name="Melin P."/>
            <person name="Meyer V."/>
            <person name="Mielnichuk N."/>
            <person name="Miskei M."/>
            <person name="Molnar A.P."/>
            <person name="Mule G."/>
            <person name="Ngan C.Y."/>
            <person name="Orejas M."/>
            <person name="Orosz E."/>
            <person name="Ouedraogo J.P."/>
            <person name="Overkamp K.M."/>
            <person name="Park H.-S."/>
            <person name="Perrone G."/>
            <person name="Piumi F."/>
            <person name="Punt P.J."/>
            <person name="Ram A.F."/>
            <person name="Ramon A."/>
            <person name="Rauscher S."/>
            <person name="Record E."/>
            <person name="Riano-Pachon D.M."/>
            <person name="Robert V."/>
            <person name="Roehrig J."/>
            <person name="Ruller R."/>
            <person name="Salamov A."/>
            <person name="Salih N.S."/>
            <person name="Samson R.A."/>
            <person name="Sandor E."/>
            <person name="Sanguinetti M."/>
            <person name="Schuetze T."/>
            <person name="Sepcic K."/>
            <person name="Shelest E."/>
            <person name="Sherlock G."/>
            <person name="Sophianopoulou V."/>
            <person name="Squina F.M."/>
            <person name="Sun H."/>
            <person name="Susca A."/>
            <person name="Todd R.B."/>
            <person name="Tsang A."/>
            <person name="Unkles S.E."/>
            <person name="van de Wiele N."/>
            <person name="van Rossen-Uffink D."/>
            <person name="Oliveira J.V."/>
            <person name="Vesth T.C."/>
            <person name="Visser J."/>
            <person name="Yu J.-H."/>
            <person name="Zhou M."/>
            <person name="Andersen M.R."/>
            <person name="Archer D.B."/>
            <person name="Baker S.E."/>
            <person name="Benoit I."/>
            <person name="Brakhage A.A."/>
            <person name="Braus G.H."/>
            <person name="Fischer R."/>
            <person name="Frisvad J.C."/>
            <person name="Goldman G.H."/>
            <person name="Houbraken J."/>
            <person name="Oakley B."/>
            <person name="Pocsi I."/>
            <person name="Scazzocchio C."/>
            <person name="Seiboth B."/>
            <person name="vanKuyk P.A."/>
            <person name="Wortman J."/>
            <person name="Dyer P.S."/>
            <person name="Grigoriev I.V."/>
        </authorList>
    </citation>
    <scope>NUCLEOTIDE SEQUENCE [LARGE SCALE GENOMIC DNA]</scope>
    <source>
        <strain evidence="10">CBS 506.65</strain>
    </source>
</reference>
<dbReference type="GO" id="GO:0047605">
    <property type="term" value="F:acetolactate decarboxylase activity"/>
    <property type="evidence" value="ECO:0007669"/>
    <property type="project" value="UniProtKB-EC"/>
</dbReference>
<dbReference type="Gene3D" id="3.30.1330.80">
    <property type="entry name" value="Hypothetical protein, similar to alpha- acetolactate decarboxylase, domain 2"/>
    <property type="match status" value="2"/>
</dbReference>
<dbReference type="VEuPathDB" id="FungiDB:ASPZODRAFT_2122789"/>
<dbReference type="PIRSF" id="PIRSF001332">
    <property type="entry name" value="Acetolac_decarb"/>
    <property type="match status" value="1"/>
</dbReference>
<evidence type="ECO:0000256" key="3">
    <source>
        <dbReference type="ARBA" id="ARBA00007106"/>
    </source>
</evidence>
<dbReference type="EC" id="4.1.1.5" evidence="4"/>
<dbReference type="EMBL" id="KV878368">
    <property type="protein sequence ID" value="OJJ42135.1"/>
    <property type="molecule type" value="Genomic_DNA"/>
</dbReference>
<keyword evidence="8" id="KW-0456">Lyase</keyword>
<gene>
    <name evidence="9" type="ORF">ASPZODRAFT_2122789</name>
</gene>
<accession>A0A1L9S4P5</accession>
<evidence type="ECO:0000256" key="7">
    <source>
        <dbReference type="ARBA" id="ARBA00023061"/>
    </source>
</evidence>
<evidence type="ECO:0000256" key="4">
    <source>
        <dbReference type="ARBA" id="ARBA00013204"/>
    </source>
</evidence>
<protein>
    <recommendedName>
        <fullName evidence="5">Alpha-acetolactate decarboxylase</fullName>
        <ecNumber evidence="4">4.1.1.5</ecNumber>
    </recommendedName>
</protein>
<name>A0A1L9S4P5_9EURO</name>
<dbReference type="Pfam" id="PF03306">
    <property type="entry name" value="AAL_decarboxy"/>
    <property type="match status" value="1"/>
</dbReference>
<comment type="pathway">
    <text evidence="2">Polyol metabolism; (R,R)-butane-2,3-diol biosynthesis; (R,R)-butane-2,3-diol from pyruvate: step 2/3.</text>
</comment>
<dbReference type="PANTHER" id="PTHR35524:SF1">
    <property type="entry name" value="ALPHA-ACETOLACTATE DECARBOXYLASE"/>
    <property type="match status" value="1"/>
</dbReference>
<evidence type="ECO:0000256" key="8">
    <source>
        <dbReference type="ARBA" id="ARBA00023239"/>
    </source>
</evidence>
<keyword evidence="7" id="KW-0005">Acetoin biosynthesis</keyword>
<dbReference type="InterPro" id="IPR005128">
    <property type="entry name" value="Acetolactate_a_deCO2ase"/>
</dbReference>
<evidence type="ECO:0000256" key="6">
    <source>
        <dbReference type="ARBA" id="ARBA00022793"/>
    </source>
</evidence>
<keyword evidence="6" id="KW-0210">Decarboxylase</keyword>
<dbReference type="CDD" id="cd17299">
    <property type="entry name" value="acetolactate_decarboxylase"/>
    <property type="match status" value="1"/>
</dbReference>
<dbReference type="Proteomes" id="UP000184188">
    <property type="component" value="Unassembled WGS sequence"/>
</dbReference>
<dbReference type="STRING" id="1073090.A0A1L9S4P5"/>
<dbReference type="GO" id="GO:0045151">
    <property type="term" value="P:acetoin biosynthetic process"/>
    <property type="evidence" value="ECO:0007669"/>
    <property type="project" value="UniProtKB-KW"/>
</dbReference>
<sequence>MSLSHNQIHQYSLINALMQGICVEGLPASQLPEKGDHGLGTLSGLNGEIVIIDGVCYHFTASGGAHILGDQEIIAFIMITRFQPVNIVQLPHLSFESLYKQISGLHEAARNCFCAIKIEGHFTQIKYRVIPGQSRPGETLLELQERQLIQTFSHQSGTLFGFMSPGYTAGLSVPGIHLHFLSKDRQHGGHVLDFETNSQPATLSTAVIRKYNLEIPDTKEFGTKCVIVHDKVDLDRAEGMHHS</sequence>
<comment type="similarity">
    <text evidence="3">Belongs to the alpha-acetolactate decarboxylase family.</text>
</comment>
<dbReference type="AlphaFoldDB" id="A0A1L9S4P5"/>
<evidence type="ECO:0000256" key="2">
    <source>
        <dbReference type="ARBA" id="ARBA00005170"/>
    </source>
</evidence>
<dbReference type="PANTHER" id="PTHR35524">
    <property type="entry name" value="ALPHA-ACETOLACTATE DECARBOXYLASE"/>
    <property type="match status" value="1"/>
</dbReference>
<evidence type="ECO:0000256" key="5">
    <source>
        <dbReference type="ARBA" id="ARBA00020164"/>
    </source>
</evidence>
<dbReference type="GeneID" id="34614275"/>
<keyword evidence="10" id="KW-1185">Reference proteome</keyword>
<evidence type="ECO:0000313" key="9">
    <source>
        <dbReference type="EMBL" id="OJJ42135.1"/>
    </source>
</evidence>
<organism evidence="9 10">
    <name type="scientific">Penicilliopsis zonata CBS 506.65</name>
    <dbReference type="NCBI Taxonomy" id="1073090"/>
    <lineage>
        <taxon>Eukaryota</taxon>
        <taxon>Fungi</taxon>
        <taxon>Dikarya</taxon>
        <taxon>Ascomycota</taxon>
        <taxon>Pezizomycotina</taxon>
        <taxon>Eurotiomycetes</taxon>
        <taxon>Eurotiomycetidae</taxon>
        <taxon>Eurotiales</taxon>
        <taxon>Aspergillaceae</taxon>
        <taxon>Penicilliopsis</taxon>
    </lineage>
</organism>
<comment type="catalytic activity">
    <reaction evidence="1">
        <text>(2S)-2-acetolactate + H(+) = (R)-acetoin + CO2</text>
        <dbReference type="Rhea" id="RHEA:21580"/>
        <dbReference type="ChEBI" id="CHEBI:15378"/>
        <dbReference type="ChEBI" id="CHEBI:15686"/>
        <dbReference type="ChEBI" id="CHEBI:16526"/>
        <dbReference type="ChEBI" id="CHEBI:58476"/>
        <dbReference type="EC" id="4.1.1.5"/>
    </reaction>
</comment>
<evidence type="ECO:0000256" key="1">
    <source>
        <dbReference type="ARBA" id="ARBA00001784"/>
    </source>
</evidence>
<dbReference type="RefSeq" id="XP_022576645.1">
    <property type="nucleotide sequence ID" value="XM_022727811.1"/>
</dbReference>
<dbReference type="UniPathway" id="UPA00626">
    <property type="reaction ID" value="UER00678"/>
</dbReference>
<evidence type="ECO:0000313" key="10">
    <source>
        <dbReference type="Proteomes" id="UP000184188"/>
    </source>
</evidence>
<dbReference type="OrthoDB" id="509395at2759"/>
<proteinExistence type="inferred from homology"/>
<dbReference type="SUPFAM" id="SSF117856">
    <property type="entry name" value="AF0104/ALDC/Ptd012-like"/>
    <property type="match status" value="1"/>
</dbReference>